<dbReference type="eggNOG" id="arCOG02196">
    <property type="taxonomic scope" value="Archaea"/>
</dbReference>
<sequence>MSYNIESIMLYISYVTFTIFIIGIIHKWSRWASMPIHLRWELYPVSHEKKAEYGGSYLEEVDWAKKTREVTKIGELKEMLEEMLFIKRIYLMNKRLWFLSWFFHFGIYLILVWFLALFLSAITMSLGVQIPSSNPWAYFLYYATLITGGLGAIMTIIGGIGLLIRRLSDPVLRDYTTWPDYLNTVLVLITVATGLAAWIYDPAFDLARKFMLSLVTFSQPPPLPTITTVNIALIQLLLIYIPFSKITHFIGKYFTYHKILWDDEPNTGQLDGRISELLRLPLRWSAPHIRSGETWEKNAAGL</sequence>
<dbReference type="Pfam" id="PF02665">
    <property type="entry name" value="Nitrate_red_gam"/>
    <property type="match status" value="1"/>
</dbReference>
<evidence type="ECO:0000256" key="2">
    <source>
        <dbReference type="ARBA" id="ARBA00022475"/>
    </source>
</evidence>
<dbReference type="SUPFAM" id="SSF103501">
    <property type="entry name" value="Respiratory nitrate reductase 1 gamma chain"/>
    <property type="match status" value="1"/>
</dbReference>
<protein>
    <submittedName>
        <fullName evidence="9">Nitrate reductase gamma subunit</fullName>
    </submittedName>
</protein>
<evidence type="ECO:0000313" key="10">
    <source>
        <dbReference type="Proteomes" id="UP000001694"/>
    </source>
</evidence>
<dbReference type="AlphaFoldDB" id="B1YBQ4"/>
<organism evidence="9 10">
    <name type="scientific">Pyrobaculum neutrophilum (strain DSM 2338 / JCM 9278 / NBRC 100436 / V24Sta)</name>
    <name type="common">Thermoproteus neutrophilus</name>
    <dbReference type="NCBI Taxonomy" id="444157"/>
    <lineage>
        <taxon>Archaea</taxon>
        <taxon>Thermoproteota</taxon>
        <taxon>Thermoprotei</taxon>
        <taxon>Thermoproteales</taxon>
        <taxon>Thermoproteaceae</taxon>
        <taxon>Pyrobaculum</taxon>
    </lineage>
</organism>
<keyword evidence="2" id="KW-1003">Cell membrane</keyword>
<evidence type="ECO:0000256" key="5">
    <source>
        <dbReference type="ARBA" id="ARBA00023002"/>
    </source>
</evidence>
<dbReference type="EMBL" id="CP001014">
    <property type="protein sequence ID" value="ACB39288.1"/>
    <property type="molecule type" value="Genomic_DNA"/>
</dbReference>
<evidence type="ECO:0000256" key="6">
    <source>
        <dbReference type="ARBA" id="ARBA00023136"/>
    </source>
</evidence>
<keyword evidence="4 7" id="KW-1133">Transmembrane helix</keyword>
<reference evidence="9" key="1">
    <citation type="submission" date="2008-03" db="EMBL/GenBank/DDBJ databases">
        <title>Complete sequence of Thermoproteus neutrophilus V24Sta.</title>
        <authorList>
            <consortium name="US DOE Joint Genome Institute"/>
            <person name="Copeland A."/>
            <person name="Lucas S."/>
            <person name="Lapidus A."/>
            <person name="Glavina del Rio T."/>
            <person name="Dalin E."/>
            <person name="Tice H."/>
            <person name="Bruce D."/>
            <person name="Goodwin L."/>
            <person name="Pitluck S."/>
            <person name="Sims D."/>
            <person name="Brettin T."/>
            <person name="Detter J.C."/>
            <person name="Han C."/>
            <person name="Kuske C.R."/>
            <person name="Schmutz J."/>
            <person name="Larimer F."/>
            <person name="Land M."/>
            <person name="Hauser L."/>
            <person name="Kyrpides N."/>
            <person name="Mikhailova N."/>
            <person name="Biddle J.F."/>
            <person name="Zhang Z."/>
            <person name="Fitz-Gibbon S.T."/>
            <person name="Lowe T.M."/>
            <person name="Saltikov C."/>
            <person name="House C.H."/>
            <person name="Richardson P."/>
        </authorList>
    </citation>
    <scope>NUCLEOTIDE SEQUENCE [LARGE SCALE GENOMIC DNA]</scope>
    <source>
        <strain evidence="9">V24Sta</strain>
    </source>
</reference>
<evidence type="ECO:0000256" key="7">
    <source>
        <dbReference type="SAM" id="Phobius"/>
    </source>
</evidence>
<evidence type="ECO:0000313" key="9">
    <source>
        <dbReference type="EMBL" id="ACB39288.1"/>
    </source>
</evidence>
<feature type="transmembrane region" description="Helical" evidence="7">
    <location>
        <begin position="96"/>
        <end position="119"/>
    </location>
</feature>
<keyword evidence="5" id="KW-0560">Oxidoreductase</keyword>
<dbReference type="STRING" id="444157.Tneu_0338"/>
<dbReference type="OrthoDB" id="371868at2157"/>
<gene>
    <name evidence="9" type="ordered locus">Tneu_0338</name>
</gene>
<dbReference type="GO" id="GO:0016491">
    <property type="term" value="F:oxidoreductase activity"/>
    <property type="evidence" value="ECO:0007669"/>
    <property type="project" value="UniProtKB-KW"/>
</dbReference>
<feature type="transmembrane region" description="Helical" evidence="7">
    <location>
        <begin position="185"/>
        <end position="203"/>
    </location>
</feature>
<dbReference type="InterPro" id="IPR036197">
    <property type="entry name" value="NarG-like_sf"/>
</dbReference>
<accession>B1YBQ4</accession>
<evidence type="ECO:0000256" key="4">
    <source>
        <dbReference type="ARBA" id="ARBA00022989"/>
    </source>
</evidence>
<evidence type="ECO:0000256" key="1">
    <source>
        <dbReference type="ARBA" id="ARBA00004651"/>
    </source>
</evidence>
<name>B1YBQ4_PYRNV</name>
<comment type="subcellular location">
    <subcellularLocation>
        <location evidence="1">Cell membrane</location>
        <topology evidence="1">Multi-pass membrane protein</topology>
    </subcellularLocation>
</comment>
<feature type="transmembrane region" description="Helical" evidence="7">
    <location>
        <begin position="6"/>
        <end position="25"/>
    </location>
</feature>
<dbReference type="Proteomes" id="UP000001694">
    <property type="component" value="Chromosome"/>
</dbReference>
<keyword evidence="6 7" id="KW-0472">Membrane</keyword>
<keyword evidence="3 7" id="KW-0812">Transmembrane</keyword>
<feature type="transmembrane region" description="Helical" evidence="7">
    <location>
        <begin position="139"/>
        <end position="164"/>
    </location>
</feature>
<keyword evidence="10" id="KW-1185">Reference proteome</keyword>
<dbReference type="GO" id="GO:0005886">
    <property type="term" value="C:plasma membrane"/>
    <property type="evidence" value="ECO:0007669"/>
    <property type="project" value="UniProtKB-SubCell"/>
</dbReference>
<dbReference type="RefSeq" id="WP_012349709.1">
    <property type="nucleotide sequence ID" value="NC_010525.1"/>
</dbReference>
<dbReference type="HOGENOM" id="CLU_946411_0_0_2"/>
<dbReference type="InterPro" id="IPR023234">
    <property type="entry name" value="NarG-like_domain"/>
</dbReference>
<proteinExistence type="predicted"/>
<evidence type="ECO:0000256" key="3">
    <source>
        <dbReference type="ARBA" id="ARBA00022692"/>
    </source>
</evidence>
<feature type="domain" description="NarG-like" evidence="8">
    <location>
        <begin position="92"/>
        <end position="256"/>
    </location>
</feature>
<evidence type="ECO:0000259" key="8">
    <source>
        <dbReference type="Pfam" id="PF02665"/>
    </source>
</evidence>
<dbReference type="Gene3D" id="1.20.950.20">
    <property type="entry name" value="Transmembrane di-heme cytochromes, Chain C"/>
    <property type="match status" value="1"/>
</dbReference>
<feature type="transmembrane region" description="Helical" evidence="7">
    <location>
        <begin position="223"/>
        <end position="243"/>
    </location>
</feature>
<dbReference type="GeneID" id="6165262"/>
<dbReference type="KEGG" id="tne:Tneu_0338"/>